<dbReference type="PROSITE" id="PS50110">
    <property type="entry name" value="RESPONSE_REGULATORY"/>
    <property type="match status" value="1"/>
</dbReference>
<dbReference type="InterPro" id="IPR011006">
    <property type="entry name" value="CheY-like_superfamily"/>
</dbReference>
<protein>
    <submittedName>
        <fullName evidence="6">Response regulator</fullName>
    </submittedName>
</protein>
<feature type="domain" description="HTH luxR-type" evidence="4">
    <location>
        <begin position="177"/>
        <end position="242"/>
    </location>
</feature>
<dbReference type="PROSITE" id="PS50043">
    <property type="entry name" value="HTH_LUXR_2"/>
    <property type="match status" value="1"/>
</dbReference>
<dbReference type="PRINTS" id="PR00038">
    <property type="entry name" value="HTHLUXR"/>
</dbReference>
<dbReference type="Gene3D" id="3.40.50.2300">
    <property type="match status" value="1"/>
</dbReference>
<evidence type="ECO:0000259" key="4">
    <source>
        <dbReference type="PROSITE" id="PS50043"/>
    </source>
</evidence>
<dbReference type="CDD" id="cd06170">
    <property type="entry name" value="LuxR_C_like"/>
    <property type="match status" value="1"/>
</dbReference>
<sequence length="246" mass="26970">MTIQTQTLNGLAVLPRLVQSARRPIAPHLPATRVVLVDDHAVMREGLKSLLTKADPTVDIVGEASDGHGAVHACLQLHPDLILMDLQLRSLDGVDAIATIRRRWPGIRVVVLAGMHSENRAAAALRAGAHAYVLKRSSLEKLMAALHAVRQDMAYLDPDIDLEQVDAMRRAEGSDGSHVAAAGLTPRERQILKLVAEGHTNRRVAERLSISLKTVETHRMNLMRKLDAHNVADLSTWARRLGLIDI</sequence>
<accession>A0ABY4VLB4</accession>
<dbReference type="Proteomes" id="UP001056648">
    <property type="component" value="Chromosome 1"/>
</dbReference>
<dbReference type="PROSITE" id="PS00622">
    <property type="entry name" value="HTH_LUXR_1"/>
    <property type="match status" value="1"/>
</dbReference>
<evidence type="ECO:0000259" key="5">
    <source>
        <dbReference type="PROSITE" id="PS50110"/>
    </source>
</evidence>
<dbReference type="SMART" id="SM00421">
    <property type="entry name" value="HTH_LUXR"/>
    <property type="match status" value="1"/>
</dbReference>
<reference evidence="6" key="1">
    <citation type="submission" date="2022-06" db="EMBL/GenBank/DDBJ databases">
        <title>Complete genome sequence and characterization of Cupriavidus gilardii QJ1 isolated from contaminating cells.</title>
        <authorList>
            <person name="Qi J."/>
        </authorList>
    </citation>
    <scope>NUCLEOTIDE SEQUENCE</scope>
    <source>
        <strain evidence="6">QJ1</strain>
    </source>
</reference>
<evidence type="ECO:0000256" key="3">
    <source>
        <dbReference type="PROSITE-ProRule" id="PRU00169"/>
    </source>
</evidence>
<keyword evidence="1 3" id="KW-0597">Phosphoprotein</keyword>
<dbReference type="Pfam" id="PF00072">
    <property type="entry name" value="Response_reg"/>
    <property type="match status" value="1"/>
</dbReference>
<dbReference type="EMBL" id="CP098735">
    <property type="protein sequence ID" value="USE78017.1"/>
    <property type="molecule type" value="Genomic_DNA"/>
</dbReference>
<feature type="modified residue" description="4-aspartylphosphate" evidence="3">
    <location>
        <position position="85"/>
    </location>
</feature>
<dbReference type="PANTHER" id="PTHR43214:SF43">
    <property type="entry name" value="TWO-COMPONENT RESPONSE REGULATOR"/>
    <property type="match status" value="1"/>
</dbReference>
<gene>
    <name evidence="6" type="ORF">NDR89_02930</name>
</gene>
<dbReference type="SMART" id="SM00448">
    <property type="entry name" value="REC"/>
    <property type="match status" value="1"/>
</dbReference>
<keyword evidence="2" id="KW-0238">DNA-binding</keyword>
<dbReference type="InterPro" id="IPR001789">
    <property type="entry name" value="Sig_transdc_resp-reg_receiver"/>
</dbReference>
<dbReference type="InterPro" id="IPR039420">
    <property type="entry name" value="WalR-like"/>
</dbReference>
<dbReference type="SUPFAM" id="SSF52172">
    <property type="entry name" value="CheY-like"/>
    <property type="match status" value="1"/>
</dbReference>
<dbReference type="InterPro" id="IPR000792">
    <property type="entry name" value="Tscrpt_reg_LuxR_C"/>
</dbReference>
<keyword evidence="7" id="KW-1185">Reference proteome</keyword>
<dbReference type="GeneID" id="70687487"/>
<evidence type="ECO:0000313" key="6">
    <source>
        <dbReference type="EMBL" id="USE78017.1"/>
    </source>
</evidence>
<proteinExistence type="predicted"/>
<dbReference type="PANTHER" id="PTHR43214">
    <property type="entry name" value="TWO-COMPONENT RESPONSE REGULATOR"/>
    <property type="match status" value="1"/>
</dbReference>
<dbReference type="Pfam" id="PF00196">
    <property type="entry name" value="GerE"/>
    <property type="match status" value="1"/>
</dbReference>
<evidence type="ECO:0000256" key="2">
    <source>
        <dbReference type="ARBA" id="ARBA00023125"/>
    </source>
</evidence>
<feature type="domain" description="Response regulatory" evidence="5">
    <location>
        <begin position="33"/>
        <end position="150"/>
    </location>
</feature>
<organism evidence="6 7">
    <name type="scientific">Cupriavidus gilardii</name>
    <dbReference type="NCBI Taxonomy" id="82541"/>
    <lineage>
        <taxon>Bacteria</taxon>
        <taxon>Pseudomonadati</taxon>
        <taxon>Pseudomonadota</taxon>
        <taxon>Betaproteobacteria</taxon>
        <taxon>Burkholderiales</taxon>
        <taxon>Burkholderiaceae</taxon>
        <taxon>Cupriavidus</taxon>
    </lineage>
</organism>
<evidence type="ECO:0000256" key="1">
    <source>
        <dbReference type="ARBA" id="ARBA00022553"/>
    </source>
</evidence>
<dbReference type="InterPro" id="IPR058245">
    <property type="entry name" value="NreC/VraR/RcsB-like_REC"/>
</dbReference>
<dbReference type="CDD" id="cd17535">
    <property type="entry name" value="REC_NarL-like"/>
    <property type="match status" value="1"/>
</dbReference>
<evidence type="ECO:0000313" key="7">
    <source>
        <dbReference type="Proteomes" id="UP001056648"/>
    </source>
</evidence>
<dbReference type="RefSeq" id="WP_226994959.1">
    <property type="nucleotide sequence ID" value="NZ_BAAAEB010000025.1"/>
</dbReference>
<name>A0ABY4VLB4_9BURK</name>